<reference evidence="17" key="1">
    <citation type="journal article" date="2019" name="Int. J. Syst. Evol. Microbiol.">
        <title>The Global Catalogue of Microorganisms (GCM) 10K type strain sequencing project: providing services to taxonomists for standard genome sequencing and annotation.</title>
        <authorList>
            <consortium name="The Broad Institute Genomics Platform"/>
            <consortium name="The Broad Institute Genome Sequencing Center for Infectious Disease"/>
            <person name="Wu L."/>
            <person name="Ma J."/>
        </authorList>
    </citation>
    <scope>NUCLEOTIDE SEQUENCE [LARGE SCALE GENOMIC DNA]</scope>
    <source>
        <strain evidence="17">CCM 8896</strain>
    </source>
</reference>
<dbReference type="NCBIfam" id="TIGR01910">
    <property type="entry name" value="DapE-ArgE"/>
    <property type="match status" value="1"/>
</dbReference>
<evidence type="ECO:0000256" key="3">
    <source>
        <dbReference type="ARBA" id="ARBA00005130"/>
    </source>
</evidence>
<gene>
    <name evidence="16" type="ORF">ACFQ5M_10715</name>
</gene>
<accession>A0ABW4JA89</accession>
<keyword evidence="12" id="KW-0457">Lysine biosynthesis</keyword>
<dbReference type="Proteomes" id="UP001597267">
    <property type="component" value="Unassembled WGS sequence"/>
</dbReference>
<evidence type="ECO:0000313" key="16">
    <source>
        <dbReference type="EMBL" id="MFD1672573.1"/>
    </source>
</evidence>
<keyword evidence="10" id="KW-0862">Zinc</keyword>
<evidence type="ECO:0000256" key="7">
    <source>
        <dbReference type="ARBA" id="ARBA00022605"/>
    </source>
</evidence>
<dbReference type="EC" id="3.5.1.18" evidence="5"/>
<dbReference type="Pfam" id="PF01546">
    <property type="entry name" value="Peptidase_M20"/>
    <property type="match status" value="1"/>
</dbReference>
<evidence type="ECO:0000256" key="5">
    <source>
        <dbReference type="ARBA" id="ARBA00011921"/>
    </source>
</evidence>
<keyword evidence="13" id="KW-0170">Cobalt</keyword>
<keyword evidence="8" id="KW-0479">Metal-binding</keyword>
<dbReference type="Pfam" id="PF07687">
    <property type="entry name" value="M20_dimer"/>
    <property type="match status" value="1"/>
</dbReference>
<dbReference type="CDD" id="cd08659">
    <property type="entry name" value="M20_ArgE_DapE-like"/>
    <property type="match status" value="1"/>
</dbReference>
<evidence type="ECO:0000256" key="11">
    <source>
        <dbReference type="ARBA" id="ARBA00022915"/>
    </source>
</evidence>
<evidence type="ECO:0000256" key="13">
    <source>
        <dbReference type="ARBA" id="ARBA00023285"/>
    </source>
</evidence>
<dbReference type="PROSITE" id="PS00758">
    <property type="entry name" value="ARGE_DAPE_CPG2_1"/>
    <property type="match status" value="1"/>
</dbReference>
<dbReference type="PANTHER" id="PTHR43808">
    <property type="entry name" value="ACETYLORNITHINE DEACETYLASE"/>
    <property type="match status" value="1"/>
</dbReference>
<protein>
    <recommendedName>
        <fullName evidence="6">Probable succinyl-diaminopimelate desuccinylase</fullName>
        <ecNumber evidence="5">3.5.1.18</ecNumber>
    </recommendedName>
</protein>
<dbReference type="Gene3D" id="3.40.630.10">
    <property type="entry name" value="Zn peptidases"/>
    <property type="match status" value="1"/>
</dbReference>
<keyword evidence="7" id="KW-0028">Amino-acid biosynthesis</keyword>
<comment type="catalytic activity">
    <reaction evidence="14">
        <text>N-succinyl-(2S,6S)-2,6-diaminopimelate + H2O = (2S,6S)-2,6-diaminopimelate + succinate</text>
        <dbReference type="Rhea" id="RHEA:22608"/>
        <dbReference type="ChEBI" id="CHEBI:15377"/>
        <dbReference type="ChEBI" id="CHEBI:30031"/>
        <dbReference type="ChEBI" id="CHEBI:57609"/>
        <dbReference type="ChEBI" id="CHEBI:58087"/>
        <dbReference type="EC" id="3.5.1.18"/>
    </reaction>
</comment>
<evidence type="ECO:0000259" key="15">
    <source>
        <dbReference type="Pfam" id="PF07687"/>
    </source>
</evidence>
<dbReference type="PANTHER" id="PTHR43808:SF8">
    <property type="entry name" value="PEPTIDASE M20 DIMERISATION DOMAIN-CONTAINING PROTEIN"/>
    <property type="match status" value="1"/>
</dbReference>
<dbReference type="InterPro" id="IPR002933">
    <property type="entry name" value="Peptidase_M20"/>
</dbReference>
<comment type="cofactor">
    <cofactor evidence="2">
        <name>Zn(2+)</name>
        <dbReference type="ChEBI" id="CHEBI:29105"/>
    </cofactor>
</comment>
<name>A0ABW4JA89_9LACO</name>
<dbReference type="InterPro" id="IPR001261">
    <property type="entry name" value="ArgE/DapE_CS"/>
</dbReference>
<evidence type="ECO:0000256" key="1">
    <source>
        <dbReference type="ARBA" id="ARBA00001941"/>
    </source>
</evidence>
<dbReference type="InterPro" id="IPR050072">
    <property type="entry name" value="Peptidase_M20A"/>
</dbReference>
<dbReference type="EMBL" id="JBHTOP010000026">
    <property type="protein sequence ID" value="MFD1672573.1"/>
    <property type="molecule type" value="Genomic_DNA"/>
</dbReference>
<dbReference type="RefSeq" id="WP_164506938.1">
    <property type="nucleotide sequence ID" value="NZ_JBHTOP010000026.1"/>
</dbReference>
<dbReference type="Gene3D" id="3.30.70.360">
    <property type="match status" value="1"/>
</dbReference>
<evidence type="ECO:0000313" key="17">
    <source>
        <dbReference type="Proteomes" id="UP001597267"/>
    </source>
</evidence>
<dbReference type="NCBIfam" id="NF006365">
    <property type="entry name" value="PRK08588.1"/>
    <property type="match status" value="1"/>
</dbReference>
<feature type="domain" description="Peptidase M20 dimerisation" evidence="15">
    <location>
        <begin position="175"/>
        <end position="277"/>
    </location>
</feature>
<evidence type="ECO:0000256" key="6">
    <source>
        <dbReference type="ARBA" id="ARBA00016853"/>
    </source>
</evidence>
<dbReference type="InterPro" id="IPR036264">
    <property type="entry name" value="Bact_exopeptidase_dim_dom"/>
</dbReference>
<evidence type="ECO:0000256" key="10">
    <source>
        <dbReference type="ARBA" id="ARBA00022833"/>
    </source>
</evidence>
<dbReference type="SUPFAM" id="SSF55031">
    <property type="entry name" value="Bacterial exopeptidase dimerisation domain"/>
    <property type="match status" value="1"/>
</dbReference>
<dbReference type="SUPFAM" id="SSF53187">
    <property type="entry name" value="Zn-dependent exopeptidases"/>
    <property type="match status" value="1"/>
</dbReference>
<evidence type="ECO:0000256" key="14">
    <source>
        <dbReference type="ARBA" id="ARBA00051301"/>
    </source>
</evidence>
<keyword evidence="11" id="KW-0220">Diaminopimelate biosynthesis</keyword>
<evidence type="ECO:0000256" key="12">
    <source>
        <dbReference type="ARBA" id="ARBA00023154"/>
    </source>
</evidence>
<sequence>MSSENRIELLRKILKVPTINENEGRIADIIEAALKDLPNLTFTRVQYAPGRDNLIVDINQPENQSKVLGFNGHLDVVDTGNTDLWTYAPFAAVMTDDRIYGRGAADMKAGVAAMVCAVKELLEAGATFNGGIRLLFTVGEEIDNFGARQLSALGYSQPLTALVVGEPTGQAIWHAHKGIIDFTAQATGKSAHGAMPELGINAIDHLFDFYAQAKQTMAPLLAKVDPDLGQTTFNVTLISGGNQINSIPQFAKLRGNIRTVTAVPNETIIAALKAATAEINTLPEHKIELTIDSTINAISSPANSEIATCVQNAAKTHAWPVKLTVGAPTTDAALFETDQHQFPFIVIGPGNTSAHQVDEYVTIQDYLKVTDIYKSVITQYLA</sequence>
<evidence type="ECO:0000256" key="8">
    <source>
        <dbReference type="ARBA" id="ARBA00022723"/>
    </source>
</evidence>
<evidence type="ECO:0000256" key="9">
    <source>
        <dbReference type="ARBA" id="ARBA00022801"/>
    </source>
</evidence>
<dbReference type="InterPro" id="IPR011650">
    <property type="entry name" value="Peptidase_M20_dimer"/>
</dbReference>
<evidence type="ECO:0000256" key="4">
    <source>
        <dbReference type="ARBA" id="ARBA00006247"/>
    </source>
</evidence>
<keyword evidence="9" id="KW-0378">Hydrolase</keyword>
<comment type="pathway">
    <text evidence="3">Amino-acid biosynthesis; L-lysine biosynthesis via DAP pathway; LL-2,6-diaminopimelate from (S)-tetrahydrodipicolinate (succinylase route): step 3/3.</text>
</comment>
<comment type="cofactor">
    <cofactor evidence="1">
        <name>Co(2+)</name>
        <dbReference type="ChEBI" id="CHEBI:48828"/>
    </cofactor>
</comment>
<keyword evidence="17" id="KW-1185">Reference proteome</keyword>
<proteinExistence type="inferred from homology"/>
<dbReference type="InterPro" id="IPR010182">
    <property type="entry name" value="ArgE/DapE"/>
</dbReference>
<evidence type="ECO:0000256" key="2">
    <source>
        <dbReference type="ARBA" id="ARBA00001947"/>
    </source>
</evidence>
<comment type="caution">
    <text evidence="16">The sequence shown here is derived from an EMBL/GenBank/DDBJ whole genome shotgun (WGS) entry which is preliminary data.</text>
</comment>
<comment type="similarity">
    <text evidence="4">Belongs to the peptidase M20A family.</text>
</comment>
<organism evidence="16 17">
    <name type="scientific">Agrilactobacillus yilanensis</name>
    <dbReference type="NCBI Taxonomy" id="2485997"/>
    <lineage>
        <taxon>Bacteria</taxon>
        <taxon>Bacillati</taxon>
        <taxon>Bacillota</taxon>
        <taxon>Bacilli</taxon>
        <taxon>Lactobacillales</taxon>
        <taxon>Lactobacillaceae</taxon>
        <taxon>Agrilactobacillus</taxon>
    </lineage>
</organism>